<protein>
    <submittedName>
        <fullName evidence="2">DNA-binding CsgD family transcriptional regulator</fullName>
    </submittedName>
</protein>
<dbReference type="SMART" id="SM00421">
    <property type="entry name" value="HTH_LUXR"/>
    <property type="match status" value="1"/>
</dbReference>
<keyword evidence="2" id="KW-0238">DNA-binding</keyword>
<proteinExistence type="predicted"/>
<dbReference type="RefSeq" id="WP_306891835.1">
    <property type="nucleotide sequence ID" value="NZ_JAUSVR010000023.1"/>
</dbReference>
<evidence type="ECO:0000313" key="3">
    <source>
        <dbReference type="Proteomes" id="UP001235094"/>
    </source>
</evidence>
<dbReference type="Proteomes" id="UP001235094">
    <property type="component" value="Unassembled WGS sequence"/>
</dbReference>
<comment type="caution">
    <text evidence="2">The sequence shown here is derived from an EMBL/GenBank/DDBJ whole genome shotgun (WGS) entry which is preliminary data.</text>
</comment>
<keyword evidence="3" id="KW-1185">Reference proteome</keyword>
<feature type="domain" description="HTH luxR-type" evidence="1">
    <location>
        <begin position="315"/>
        <end position="372"/>
    </location>
</feature>
<name>A0ABU0LX05_9HYPH</name>
<dbReference type="InterPro" id="IPR000792">
    <property type="entry name" value="Tscrpt_reg_LuxR_C"/>
</dbReference>
<organism evidence="2 3">
    <name type="scientific">Ancylobacter amanitiformis</name>
    <dbReference type="NCBI Taxonomy" id="217069"/>
    <lineage>
        <taxon>Bacteria</taxon>
        <taxon>Pseudomonadati</taxon>
        <taxon>Pseudomonadota</taxon>
        <taxon>Alphaproteobacteria</taxon>
        <taxon>Hyphomicrobiales</taxon>
        <taxon>Xanthobacteraceae</taxon>
        <taxon>Ancylobacter</taxon>
    </lineage>
</organism>
<dbReference type="InterPro" id="IPR036388">
    <property type="entry name" value="WH-like_DNA-bd_sf"/>
</dbReference>
<dbReference type="SUPFAM" id="SSF46894">
    <property type="entry name" value="C-terminal effector domain of the bipartite response regulators"/>
    <property type="match status" value="1"/>
</dbReference>
<reference evidence="2 3" key="1">
    <citation type="submission" date="2023-07" db="EMBL/GenBank/DDBJ databases">
        <title>Genomic Encyclopedia of Type Strains, Phase IV (KMG-IV): sequencing the most valuable type-strain genomes for metagenomic binning, comparative biology and taxonomic classification.</title>
        <authorList>
            <person name="Goeker M."/>
        </authorList>
    </citation>
    <scope>NUCLEOTIDE SEQUENCE [LARGE SCALE GENOMIC DNA]</scope>
    <source>
        <strain evidence="2 3">DSM 15561</strain>
    </source>
</reference>
<dbReference type="Gene3D" id="1.10.10.10">
    <property type="entry name" value="Winged helix-like DNA-binding domain superfamily/Winged helix DNA-binding domain"/>
    <property type="match status" value="1"/>
</dbReference>
<dbReference type="GO" id="GO:0003677">
    <property type="term" value="F:DNA binding"/>
    <property type="evidence" value="ECO:0007669"/>
    <property type="project" value="UniProtKB-KW"/>
</dbReference>
<evidence type="ECO:0000259" key="1">
    <source>
        <dbReference type="SMART" id="SM00421"/>
    </source>
</evidence>
<gene>
    <name evidence="2" type="ORF">QOZ99_004118</name>
</gene>
<evidence type="ECO:0000313" key="2">
    <source>
        <dbReference type="EMBL" id="MDQ0513200.1"/>
    </source>
</evidence>
<dbReference type="EMBL" id="JAUSVR010000023">
    <property type="protein sequence ID" value="MDQ0513200.1"/>
    <property type="molecule type" value="Genomic_DNA"/>
</dbReference>
<sequence length="377" mass="42898">MREDRIRSALDRCYDAVIAPNLWADALQDLARAFDAAAMMFYPYQRNLAAADPRDPNKSFTKVPISHEYQELIDEYEKNRWYLNHYRAERGLPLMVSGQSVVLEHELATDDERRTSRHYNDLYLRFGFPGYAMINVPMLDQSWCIPMLRATEQAHFNPEEARYISRFAPQFRRLINLSEKLEIEKGCAVVMGLGSLRTPAALIDWRGKVLSLNVAAEDLLGPDLALVRGVFAATDPASHQGLQAMIRNALREDRTSVGHMYPSSLVARREGRPILAEILPLSGTYLDLFDRAHLLLLFTDLNRFRAPREERLRTTFGLTASEARLAAKIGAGTELRTAADELGITYETARVQLRIVFHKTDTHRQGELIALLSRLAR</sequence>
<dbReference type="InterPro" id="IPR016032">
    <property type="entry name" value="Sig_transdc_resp-reg_C-effctor"/>
</dbReference>
<accession>A0ABU0LX05</accession>